<reference evidence="2 3" key="1">
    <citation type="journal article" date="2017" name="Mol. Ecol.">
        <title>Comparative and population genomic landscape of Phellinus noxius: A hypervariable fungus causing root rot in trees.</title>
        <authorList>
            <person name="Chung C.L."/>
            <person name="Lee T.J."/>
            <person name="Akiba M."/>
            <person name="Lee H.H."/>
            <person name="Kuo T.H."/>
            <person name="Liu D."/>
            <person name="Ke H.M."/>
            <person name="Yokoi T."/>
            <person name="Roa M.B."/>
            <person name="Lu M.J."/>
            <person name="Chang Y.Y."/>
            <person name="Ann P.J."/>
            <person name="Tsai J.N."/>
            <person name="Chen C.Y."/>
            <person name="Tzean S.S."/>
            <person name="Ota Y."/>
            <person name="Hattori T."/>
            <person name="Sahashi N."/>
            <person name="Liou R.F."/>
            <person name="Kikuchi T."/>
            <person name="Tsai I.J."/>
        </authorList>
    </citation>
    <scope>NUCLEOTIDE SEQUENCE [LARGE SCALE GENOMIC DNA]</scope>
    <source>
        <strain evidence="2 3">FFPRI411160</strain>
    </source>
</reference>
<gene>
    <name evidence="2" type="ORF">PNOK_0486000</name>
</gene>
<evidence type="ECO:0000313" key="3">
    <source>
        <dbReference type="Proteomes" id="UP000217199"/>
    </source>
</evidence>
<name>A0A286UJX8_9AGAM</name>
<comment type="caution">
    <text evidence="2">The sequence shown here is derived from an EMBL/GenBank/DDBJ whole genome shotgun (WGS) entry which is preliminary data.</text>
</comment>
<organism evidence="2 3">
    <name type="scientific">Pyrrhoderma noxium</name>
    <dbReference type="NCBI Taxonomy" id="2282107"/>
    <lineage>
        <taxon>Eukaryota</taxon>
        <taxon>Fungi</taxon>
        <taxon>Dikarya</taxon>
        <taxon>Basidiomycota</taxon>
        <taxon>Agaricomycotina</taxon>
        <taxon>Agaricomycetes</taxon>
        <taxon>Hymenochaetales</taxon>
        <taxon>Hymenochaetaceae</taxon>
        <taxon>Pyrrhoderma</taxon>
    </lineage>
</organism>
<sequence>MRVNVSALTFGWVDDLTIHACKSDVTGFRLLLGNIAHEFCVIHEAAKYFKPKQHREGRSRNSHLIKKRLAE</sequence>
<protein>
    <submittedName>
        <fullName evidence="2">Uncharacterized protein</fullName>
    </submittedName>
</protein>
<accession>A0A286UJX8</accession>
<feature type="compositionally biased region" description="Basic residues" evidence="1">
    <location>
        <begin position="60"/>
        <end position="71"/>
    </location>
</feature>
<dbReference type="Proteomes" id="UP000217199">
    <property type="component" value="Unassembled WGS sequence"/>
</dbReference>
<dbReference type="InParanoid" id="A0A286UJX8"/>
<evidence type="ECO:0000313" key="2">
    <source>
        <dbReference type="EMBL" id="PAV19926.1"/>
    </source>
</evidence>
<dbReference type="AlphaFoldDB" id="A0A286UJX8"/>
<dbReference type="EMBL" id="NBII01000004">
    <property type="protein sequence ID" value="PAV19926.1"/>
    <property type="molecule type" value="Genomic_DNA"/>
</dbReference>
<feature type="region of interest" description="Disordered" evidence="1">
    <location>
        <begin position="51"/>
        <end position="71"/>
    </location>
</feature>
<proteinExistence type="predicted"/>
<evidence type="ECO:0000256" key="1">
    <source>
        <dbReference type="SAM" id="MobiDB-lite"/>
    </source>
</evidence>
<keyword evidence="3" id="KW-1185">Reference proteome</keyword>